<dbReference type="Proteomes" id="UP000054735">
    <property type="component" value="Unassembled WGS sequence"/>
</dbReference>
<sequence length="97" mass="11650">MSHEYFEKWTEMARKVQAPWQEIVELNVKTLQNMNYIKPEELASLKKPEELFEKQIKLLIENGHKTLDHMQRSFEIVEKAMLSLVQEARAKREEVQH</sequence>
<dbReference type="InterPro" id="IPR018968">
    <property type="entry name" value="Phasin"/>
</dbReference>
<evidence type="ECO:0000313" key="5">
    <source>
        <dbReference type="Proteomes" id="UP000255066"/>
    </source>
</evidence>
<dbReference type="Proteomes" id="UP000255066">
    <property type="component" value="Unassembled WGS sequence"/>
</dbReference>
<gene>
    <name evidence="2" type="ORF">Lbir_1195</name>
    <name evidence="3" type="ORF">NCTC12437_00310</name>
</gene>
<dbReference type="Pfam" id="PF09361">
    <property type="entry name" value="Phasin_2"/>
    <property type="match status" value="1"/>
</dbReference>
<dbReference type="AlphaFoldDB" id="A0A378I6S2"/>
<reference evidence="3 5" key="2">
    <citation type="submission" date="2018-06" db="EMBL/GenBank/DDBJ databases">
        <authorList>
            <consortium name="Pathogen Informatics"/>
            <person name="Doyle S."/>
        </authorList>
    </citation>
    <scope>NUCLEOTIDE SEQUENCE [LARGE SCALE GENOMIC DNA]</scope>
    <source>
        <strain evidence="3 5">NCTC12437</strain>
    </source>
</reference>
<name>A0A378I6S2_9GAMM</name>
<dbReference type="EMBL" id="LNXT01000015">
    <property type="protein sequence ID" value="KTC72420.1"/>
    <property type="molecule type" value="Genomic_DNA"/>
</dbReference>
<organism evidence="3 5">
    <name type="scientific">Legionella birminghamensis</name>
    <dbReference type="NCBI Taxonomy" id="28083"/>
    <lineage>
        <taxon>Bacteria</taxon>
        <taxon>Pseudomonadati</taxon>
        <taxon>Pseudomonadota</taxon>
        <taxon>Gammaproteobacteria</taxon>
        <taxon>Legionellales</taxon>
        <taxon>Legionellaceae</taxon>
        <taxon>Legionella</taxon>
    </lineage>
</organism>
<evidence type="ECO:0000259" key="1">
    <source>
        <dbReference type="Pfam" id="PF09361"/>
    </source>
</evidence>
<keyword evidence="4" id="KW-1185">Reference proteome</keyword>
<reference evidence="2 4" key="1">
    <citation type="submission" date="2015-11" db="EMBL/GenBank/DDBJ databases">
        <title>Genomic analysis of 38 Legionella species identifies large and diverse effector repertoires.</title>
        <authorList>
            <person name="Burstein D."/>
            <person name="Amaro F."/>
            <person name="Zusman T."/>
            <person name="Lifshitz Z."/>
            <person name="Cohen O."/>
            <person name="Gilbert J.A."/>
            <person name="Pupko T."/>
            <person name="Shuman H.A."/>
            <person name="Segal G."/>
        </authorList>
    </citation>
    <scope>NUCLEOTIDE SEQUENCE [LARGE SCALE GENOMIC DNA]</scope>
    <source>
        <strain evidence="2 4">CDC#1407-AL-14</strain>
    </source>
</reference>
<evidence type="ECO:0000313" key="3">
    <source>
        <dbReference type="EMBL" id="STX30552.1"/>
    </source>
</evidence>
<dbReference type="EMBL" id="UGNW01000001">
    <property type="protein sequence ID" value="STX30552.1"/>
    <property type="molecule type" value="Genomic_DNA"/>
</dbReference>
<proteinExistence type="predicted"/>
<protein>
    <recommendedName>
        <fullName evidence="1">Phasin domain-containing protein</fullName>
    </recommendedName>
</protein>
<accession>A0A378I6S2</accession>
<dbReference type="OrthoDB" id="5649239at2"/>
<feature type="domain" description="Phasin" evidence="1">
    <location>
        <begin position="3"/>
        <end position="80"/>
    </location>
</feature>
<dbReference type="STRING" id="28083.Lbir_1195"/>
<evidence type="ECO:0000313" key="2">
    <source>
        <dbReference type="EMBL" id="KTC72420.1"/>
    </source>
</evidence>
<evidence type="ECO:0000313" key="4">
    <source>
        <dbReference type="Proteomes" id="UP000054735"/>
    </source>
</evidence>
<dbReference type="RefSeq" id="WP_058523281.1">
    <property type="nucleotide sequence ID" value="NZ_CAAAHV010000002.1"/>
</dbReference>